<evidence type="ECO:0000256" key="2">
    <source>
        <dbReference type="ARBA" id="ARBA00023125"/>
    </source>
</evidence>
<accession>A0ABY2TPV4</accession>
<dbReference type="Proteomes" id="UP000310168">
    <property type="component" value="Unassembled WGS sequence"/>
</dbReference>
<keyword evidence="6" id="KW-1185">Reference proteome</keyword>
<organism evidence="5 6">
    <name type="scientific">Brachyspira catarrhinii</name>
    <dbReference type="NCBI Taxonomy" id="2528966"/>
    <lineage>
        <taxon>Bacteria</taxon>
        <taxon>Pseudomonadati</taxon>
        <taxon>Spirochaetota</taxon>
        <taxon>Spirochaetia</taxon>
        <taxon>Brachyspirales</taxon>
        <taxon>Brachyspiraceae</taxon>
        <taxon>Brachyspira</taxon>
    </lineage>
</organism>
<evidence type="ECO:0000313" key="5">
    <source>
        <dbReference type="EMBL" id="TKZ33899.1"/>
    </source>
</evidence>
<keyword evidence="1" id="KW-0805">Transcription regulation</keyword>
<proteinExistence type="predicted"/>
<sequence>MSIVFDSEQYPFIDIREQSLYENNRIYVYRILKDNILKLKLEPGEKISEVKIKNVFKVSRSPIREAIVRLADESLIDVFPQKGTYVSLLDQKIIENSLFMRLAIEKEIMKTVCSKGFNTNELINNLENIFSEQEKISNNDMKQEEIKLFFNLNEQFHRIIYKYVDKEIIFEKTRTFDNHYSRFHLLESLAKTNVDFAIEQHRKTINAIKNKNYKMICKVEENLLDNYRVKLKTVYNLYPNYFKYKI</sequence>
<dbReference type="Gene3D" id="1.20.120.530">
    <property type="entry name" value="GntR ligand-binding domain-like"/>
    <property type="match status" value="1"/>
</dbReference>
<dbReference type="SUPFAM" id="SSF46785">
    <property type="entry name" value="Winged helix' DNA-binding domain"/>
    <property type="match status" value="1"/>
</dbReference>
<dbReference type="PANTHER" id="PTHR43537">
    <property type="entry name" value="TRANSCRIPTIONAL REGULATOR, GNTR FAMILY"/>
    <property type="match status" value="1"/>
</dbReference>
<dbReference type="InterPro" id="IPR000524">
    <property type="entry name" value="Tscrpt_reg_HTH_GntR"/>
</dbReference>
<dbReference type="Pfam" id="PF07729">
    <property type="entry name" value="FCD"/>
    <property type="match status" value="1"/>
</dbReference>
<dbReference type="PANTHER" id="PTHR43537:SF24">
    <property type="entry name" value="GLUCONATE OPERON TRANSCRIPTIONAL REPRESSOR"/>
    <property type="match status" value="1"/>
</dbReference>
<evidence type="ECO:0000256" key="3">
    <source>
        <dbReference type="ARBA" id="ARBA00023163"/>
    </source>
</evidence>
<dbReference type="SUPFAM" id="SSF48008">
    <property type="entry name" value="GntR ligand-binding domain-like"/>
    <property type="match status" value="1"/>
</dbReference>
<keyword evidence="3" id="KW-0804">Transcription</keyword>
<dbReference type="Gene3D" id="1.10.10.10">
    <property type="entry name" value="Winged helix-like DNA-binding domain superfamily/Winged helix DNA-binding domain"/>
    <property type="match status" value="1"/>
</dbReference>
<keyword evidence="2" id="KW-0238">DNA-binding</keyword>
<evidence type="ECO:0000313" key="6">
    <source>
        <dbReference type="Proteomes" id="UP000310168"/>
    </source>
</evidence>
<dbReference type="Pfam" id="PF00392">
    <property type="entry name" value="GntR"/>
    <property type="match status" value="1"/>
</dbReference>
<name>A0ABY2TPV4_9SPIR</name>
<comment type="caution">
    <text evidence="5">The sequence shown here is derived from an EMBL/GenBank/DDBJ whole genome shotgun (WGS) entry which is preliminary data.</text>
</comment>
<dbReference type="PROSITE" id="PS50949">
    <property type="entry name" value="HTH_GNTR"/>
    <property type="match status" value="1"/>
</dbReference>
<dbReference type="InterPro" id="IPR008920">
    <property type="entry name" value="TF_FadR/GntR_C"/>
</dbReference>
<dbReference type="RefSeq" id="WP_137998673.1">
    <property type="nucleotide sequence ID" value="NZ_SJDU01000216.1"/>
</dbReference>
<dbReference type="InterPro" id="IPR036388">
    <property type="entry name" value="WH-like_DNA-bd_sf"/>
</dbReference>
<dbReference type="InterPro" id="IPR036390">
    <property type="entry name" value="WH_DNA-bd_sf"/>
</dbReference>
<dbReference type="EMBL" id="SJDU01000216">
    <property type="protein sequence ID" value="TKZ33899.1"/>
    <property type="molecule type" value="Genomic_DNA"/>
</dbReference>
<evidence type="ECO:0000256" key="1">
    <source>
        <dbReference type="ARBA" id="ARBA00023015"/>
    </source>
</evidence>
<reference evidence="5 6" key="1">
    <citation type="journal article" date="2019" name="Anaerobe">
        <title>Brachyspira catarrhinii sp. nov., an anaerobic intestinal spirochaete isolated from vervet monkeys may have been misidentified as Brachyspira aalborgi in previous studies.</title>
        <authorList>
            <person name="Phillips N.D."/>
            <person name="La T."/>
            <person name="Hampson D.J."/>
        </authorList>
    </citation>
    <scope>NUCLEOTIDE SEQUENCE [LARGE SCALE GENOMIC DNA]</scope>
    <source>
        <strain evidence="5 6">Z12</strain>
    </source>
</reference>
<dbReference type="InterPro" id="IPR011711">
    <property type="entry name" value="GntR_C"/>
</dbReference>
<evidence type="ECO:0000259" key="4">
    <source>
        <dbReference type="PROSITE" id="PS50949"/>
    </source>
</evidence>
<dbReference type="CDD" id="cd07377">
    <property type="entry name" value="WHTH_GntR"/>
    <property type="match status" value="1"/>
</dbReference>
<feature type="domain" description="HTH gntR-type" evidence="4">
    <location>
        <begin position="22"/>
        <end position="89"/>
    </location>
</feature>
<gene>
    <name evidence="5" type="ORF">EZH24_08255</name>
</gene>
<dbReference type="SMART" id="SM00345">
    <property type="entry name" value="HTH_GNTR"/>
    <property type="match status" value="1"/>
</dbReference>
<protein>
    <submittedName>
        <fullName evidence="5">GntR family transcriptional regulator</fullName>
    </submittedName>
</protein>